<proteinExistence type="inferred from homology"/>
<keyword evidence="7 9" id="KW-0057">Aromatic amino acid biosynthesis</keyword>
<comment type="caution">
    <text evidence="11">The sequence shown here is derived from an EMBL/GenBank/DDBJ whole genome shotgun (WGS) entry which is preliminary data.</text>
</comment>
<dbReference type="CDD" id="cd00331">
    <property type="entry name" value="IGPS"/>
    <property type="match status" value="1"/>
</dbReference>
<evidence type="ECO:0000256" key="9">
    <source>
        <dbReference type="HAMAP-Rule" id="MF_00134"/>
    </source>
</evidence>
<dbReference type="HAMAP" id="MF_00134_B">
    <property type="entry name" value="IGPS_B"/>
    <property type="match status" value="1"/>
</dbReference>
<keyword evidence="4 9" id="KW-0028">Amino-acid biosynthesis</keyword>
<evidence type="ECO:0000256" key="2">
    <source>
        <dbReference type="ARBA" id="ARBA00004696"/>
    </source>
</evidence>
<feature type="domain" description="Indole-3-glycerol phosphate synthase" evidence="10">
    <location>
        <begin position="6"/>
        <end position="256"/>
    </location>
</feature>
<dbReference type="FunFam" id="3.20.20.70:FF:000024">
    <property type="entry name" value="Indole-3-glycerol phosphate synthase"/>
    <property type="match status" value="1"/>
</dbReference>
<evidence type="ECO:0000256" key="6">
    <source>
        <dbReference type="ARBA" id="ARBA00022822"/>
    </source>
</evidence>
<evidence type="ECO:0000256" key="8">
    <source>
        <dbReference type="ARBA" id="ARBA00023239"/>
    </source>
</evidence>
<keyword evidence="6 9" id="KW-0822">Tryptophan biosynthesis</keyword>
<dbReference type="PANTHER" id="PTHR22854">
    <property type="entry name" value="TRYPTOPHAN BIOSYNTHESIS PROTEIN"/>
    <property type="match status" value="1"/>
</dbReference>
<comment type="catalytic activity">
    <reaction evidence="1 9">
        <text>1-(2-carboxyphenylamino)-1-deoxy-D-ribulose 5-phosphate + H(+) = (1S,2R)-1-C-(indol-3-yl)glycerol 3-phosphate + CO2 + H2O</text>
        <dbReference type="Rhea" id="RHEA:23476"/>
        <dbReference type="ChEBI" id="CHEBI:15377"/>
        <dbReference type="ChEBI" id="CHEBI:15378"/>
        <dbReference type="ChEBI" id="CHEBI:16526"/>
        <dbReference type="ChEBI" id="CHEBI:58613"/>
        <dbReference type="ChEBI" id="CHEBI:58866"/>
        <dbReference type="EC" id="4.1.1.48"/>
    </reaction>
</comment>
<dbReference type="SUPFAM" id="SSF51366">
    <property type="entry name" value="Ribulose-phoshate binding barrel"/>
    <property type="match status" value="1"/>
</dbReference>
<dbReference type="AlphaFoldDB" id="A0A9D1RXP6"/>
<dbReference type="InterPro" id="IPR013798">
    <property type="entry name" value="Indole-3-glycerol_P_synth_dom"/>
</dbReference>
<sequence length="269" mass="28509">MTTVLEQIISGVVEDQAKREALIPYKEIKAMSLDAPPALDALAALSGPDVNVIAEVKRASPSKGHLADIAEPEVLAKAYESSGAAAISCLTEERRFKGSLKDFDAVRKTVNVPLLRKDFMVNPYQIHEARAHGADIILLIVAALTDACLESLLERTESLGMTALVEVHTEEEAERAVNLGAKVIGVNARNLKTLEVDPNVFSRIAPGLPNDVVKIAESGVKNKHDLLAYAGVGADAVLVGEGLVTAGSPAQACRDLVVAGKHPACPRTR</sequence>
<keyword evidence="5 9" id="KW-0210">Decarboxylase</keyword>
<evidence type="ECO:0000256" key="3">
    <source>
        <dbReference type="ARBA" id="ARBA00008737"/>
    </source>
</evidence>
<dbReference type="NCBIfam" id="NF001377">
    <property type="entry name" value="PRK00278.2-4"/>
    <property type="match status" value="1"/>
</dbReference>
<evidence type="ECO:0000259" key="10">
    <source>
        <dbReference type="Pfam" id="PF00218"/>
    </source>
</evidence>
<evidence type="ECO:0000256" key="4">
    <source>
        <dbReference type="ARBA" id="ARBA00022605"/>
    </source>
</evidence>
<dbReference type="EMBL" id="DXFZ01000042">
    <property type="protein sequence ID" value="HIW95530.1"/>
    <property type="molecule type" value="Genomic_DNA"/>
</dbReference>
<keyword evidence="8 9" id="KW-0456">Lyase</keyword>
<accession>A0A9D1RXP6</accession>
<dbReference type="PROSITE" id="PS00614">
    <property type="entry name" value="IGPS"/>
    <property type="match status" value="1"/>
</dbReference>
<dbReference type="Gene3D" id="3.20.20.70">
    <property type="entry name" value="Aldolase class I"/>
    <property type="match status" value="1"/>
</dbReference>
<dbReference type="NCBIfam" id="NF001369">
    <property type="entry name" value="PRK00278.1-1"/>
    <property type="match status" value="1"/>
</dbReference>
<dbReference type="EC" id="4.1.1.48" evidence="9"/>
<evidence type="ECO:0000313" key="12">
    <source>
        <dbReference type="Proteomes" id="UP000824189"/>
    </source>
</evidence>
<dbReference type="InterPro" id="IPR011060">
    <property type="entry name" value="RibuloseP-bd_barrel"/>
</dbReference>
<comment type="pathway">
    <text evidence="2 9">Amino-acid biosynthesis; L-tryptophan biosynthesis; L-tryptophan from chorismate: step 4/5.</text>
</comment>
<dbReference type="Pfam" id="PF00218">
    <property type="entry name" value="IGPS"/>
    <property type="match status" value="1"/>
</dbReference>
<dbReference type="GO" id="GO:0000162">
    <property type="term" value="P:L-tryptophan biosynthetic process"/>
    <property type="evidence" value="ECO:0007669"/>
    <property type="project" value="UniProtKB-UniRule"/>
</dbReference>
<reference evidence="11" key="1">
    <citation type="journal article" date="2021" name="PeerJ">
        <title>Extensive microbial diversity within the chicken gut microbiome revealed by metagenomics and culture.</title>
        <authorList>
            <person name="Gilroy R."/>
            <person name="Ravi A."/>
            <person name="Getino M."/>
            <person name="Pursley I."/>
            <person name="Horton D.L."/>
            <person name="Alikhan N.F."/>
            <person name="Baker D."/>
            <person name="Gharbi K."/>
            <person name="Hall N."/>
            <person name="Watson M."/>
            <person name="Adriaenssens E.M."/>
            <person name="Foster-Nyarko E."/>
            <person name="Jarju S."/>
            <person name="Secka A."/>
            <person name="Antonio M."/>
            <person name="Oren A."/>
            <person name="Chaudhuri R.R."/>
            <person name="La Ragione R."/>
            <person name="Hildebrand F."/>
            <person name="Pallen M.J."/>
        </authorList>
    </citation>
    <scope>NUCLEOTIDE SEQUENCE</scope>
    <source>
        <strain evidence="11">4376</strain>
    </source>
</reference>
<dbReference type="GO" id="GO:0004425">
    <property type="term" value="F:indole-3-glycerol-phosphate synthase activity"/>
    <property type="evidence" value="ECO:0007669"/>
    <property type="project" value="UniProtKB-UniRule"/>
</dbReference>
<organism evidence="11 12">
    <name type="scientific">Candidatus Corynebacterium gallistercoris</name>
    <dbReference type="NCBI Taxonomy" id="2838530"/>
    <lineage>
        <taxon>Bacteria</taxon>
        <taxon>Bacillati</taxon>
        <taxon>Actinomycetota</taxon>
        <taxon>Actinomycetes</taxon>
        <taxon>Mycobacteriales</taxon>
        <taxon>Corynebacteriaceae</taxon>
        <taxon>Corynebacterium</taxon>
    </lineage>
</organism>
<dbReference type="InterPro" id="IPR045186">
    <property type="entry name" value="Indole-3-glycerol_P_synth"/>
</dbReference>
<dbReference type="GO" id="GO:0004640">
    <property type="term" value="F:phosphoribosylanthranilate isomerase activity"/>
    <property type="evidence" value="ECO:0007669"/>
    <property type="project" value="TreeGrafter"/>
</dbReference>
<gene>
    <name evidence="9 11" type="primary">trpC</name>
    <name evidence="11" type="ORF">H9867_03465</name>
</gene>
<comment type="similarity">
    <text evidence="3 9">Belongs to the TrpC family.</text>
</comment>
<evidence type="ECO:0000256" key="7">
    <source>
        <dbReference type="ARBA" id="ARBA00023141"/>
    </source>
</evidence>
<dbReference type="InterPro" id="IPR001468">
    <property type="entry name" value="Indole-3-GlycerolPSynthase_CS"/>
</dbReference>
<dbReference type="InterPro" id="IPR013785">
    <property type="entry name" value="Aldolase_TIM"/>
</dbReference>
<evidence type="ECO:0000256" key="5">
    <source>
        <dbReference type="ARBA" id="ARBA00022793"/>
    </source>
</evidence>
<name>A0A9D1RXP6_9CORY</name>
<evidence type="ECO:0000313" key="11">
    <source>
        <dbReference type="EMBL" id="HIW95530.1"/>
    </source>
</evidence>
<dbReference type="Proteomes" id="UP000824189">
    <property type="component" value="Unassembled WGS sequence"/>
</dbReference>
<protein>
    <recommendedName>
        <fullName evidence="9">Indole-3-glycerol phosphate synthase</fullName>
        <shortName evidence="9">IGPS</shortName>
        <ecNumber evidence="9">4.1.1.48</ecNumber>
    </recommendedName>
</protein>
<dbReference type="PANTHER" id="PTHR22854:SF2">
    <property type="entry name" value="INDOLE-3-GLYCEROL-PHOSPHATE SYNTHASE"/>
    <property type="match status" value="1"/>
</dbReference>
<evidence type="ECO:0000256" key="1">
    <source>
        <dbReference type="ARBA" id="ARBA00001633"/>
    </source>
</evidence>
<reference evidence="11" key="2">
    <citation type="submission" date="2021-04" db="EMBL/GenBank/DDBJ databases">
        <authorList>
            <person name="Gilroy R."/>
        </authorList>
    </citation>
    <scope>NUCLEOTIDE SEQUENCE</scope>
    <source>
        <strain evidence="11">4376</strain>
    </source>
</reference>